<dbReference type="PANTHER" id="PTHR30543:SF21">
    <property type="entry name" value="NAD(P)H-DEPENDENT FMN REDUCTASE LOT6"/>
    <property type="match status" value="1"/>
</dbReference>
<dbReference type="SUPFAM" id="SSF52218">
    <property type="entry name" value="Flavoproteins"/>
    <property type="match status" value="1"/>
</dbReference>
<dbReference type="EMBL" id="AMEM01000040">
    <property type="protein sequence ID" value="EKX88027.1"/>
    <property type="molecule type" value="Genomic_DNA"/>
</dbReference>
<accession>L1M9X6</accession>
<dbReference type="PANTHER" id="PTHR30543">
    <property type="entry name" value="CHROMATE REDUCTASE"/>
    <property type="match status" value="1"/>
</dbReference>
<feature type="domain" description="NADPH-dependent FMN reductase-like" evidence="1">
    <location>
        <begin position="1"/>
        <end position="146"/>
    </location>
</feature>
<dbReference type="OrthoDB" id="9812295at2"/>
<dbReference type="GO" id="GO:0016491">
    <property type="term" value="F:oxidoreductase activity"/>
    <property type="evidence" value="ECO:0007669"/>
    <property type="project" value="InterPro"/>
</dbReference>
<dbReference type="Gene3D" id="3.40.50.360">
    <property type="match status" value="1"/>
</dbReference>
<dbReference type="GO" id="GO:0005829">
    <property type="term" value="C:cytosol"/>
    <property type="evidence" value="ECO:0007669"/>
    <property type="project" value="TreeGrafter"/>
</dbReference>
<dbReference type="AlphaFoldDB" id="L1M9X6"/>
<comment type="caution">
    <text evidence="2">The sequence shown here is derived from an EMBL/GenBank/DDBJ whole genome shotgun (WGS) entry which is preliminary data.</text>
</comment>
<evidence type="ECO:0000313" key="2">
    <source>
        <dbReference type="EMBL" id="EKX88027.1"/>
    </source>
</evidence>
<dbReference type="GO" id="GO:0010181">
    <property type="term" value="F:FMN binding"/>
    <property type="evidence" value="ECO:0007669"/>
    <property type="project" value="TreeGrafter"/>
</dbReference>
<dbReference type="HOGENOM" id="CLU_055322_2_2_11"/>
<keyword evidence="3" id="KW-1185">Reference proteome</keyword>
<sequence length="178" mass="19147">MKIGIVVGSIREGRVGDSIGAWVAKHATQHEGVTAQIVDLADFDLPVFTGAMPPRMLNKEYDNAAVQAFSAAIDDCEAFIFVTPEYNGSVPGAFKNAIDHIAPEWENKPVGFVGYSYHGGQGAIKHWRDIMQILGSRPVDAQVSLTLGSDVEDGAVKESVQTLTDLETMLTQLTEAQG</sequence>
<name>L1M9X6_9CORY</name>
<proteinExistence type="predicted"/>
<evidence type="ECO:0000313" key="3">
    <source>
        <dbReference type="Proteomes" id="UP000010445"/>
    </source>
</evidence>
<dbReference type="Pfam" id="PF03358">
    <property type="entry name" value="FMN_red"/>
    <property type="match status" value="1"/>
</dbReference>
<dbReference type="Proteomes" id="UP000010445">
    <property type="component" value="Unassembled WGS sequence"/>
</dbReference>
<dbReference type="STRING" id="1035195.HMPREF9997_02390"/>
<dbReference type="InterPro" id="IPR050712">
    <property type="entry name" value="NAD(P)H-dep_reductase"/>
</dbReference>
<dbReference type="InterPro" id="IPR029039">
    <property type="entry name" value="Flavoprotein-like_sf"/>
</dbReference>
<organism evidence="2 3">
    <name type="scientific">Corynebacterium durum F0235</name>
    <dbReference type="NCBI Taxonomy" id="1035195"/>
    <lineage>
        <taxon>Bacteria</taxon>
        <taxon>Bacillati</taxon>
        <taxon>Actinomycetota</taxon>
        <taxon>Actinomycetes</taxon>
        <taxon>Mycobacteriales</taxon>
        <taxon>Corynebacteriaceae</taxon>
        <taxon>Corynebacterium</taxon>
    </lineage>
</organism>
<reference evidence="2 3" key="1">
    <citation type="submission" date="2012-05" db="EMBL/GenBank/DDBJ databases">
        <authorList>
            <person name="Weinstock G."/>
            <person name="Sodergren E."/>
            <person name="Lobos E.A."/>
            <person name="Fulton L."/>
            <person name="Fulton R."/>
            <person name="Courtney L."/>
            <person name="Fronick C."/>
            <person name="O'Laughlin M."/>
            <person name="Godfrey J."/>
            <person name="Wilson R.M."/>
            <person name="Miner T."/>
            <person name="Farmer C."/>
            <person name="Delehaunty K."/>
            <person name="Cordes M."/>
            <person name="Minx P."/>
            <person name="Tomlinson C."/>
            <person name="Chen J."/>
            <person name="Wollam A."/>
            <person name="Pepin K.H."/>
            <person name="Bhonagiri V."/>
            <person name="Zhang X."/>
            <person name="Suruliraj S."/>
            <person name="Warren W."/>
            <person name="Mitreva M."/>
            <person name="Mardis E.R."/>
            <person name="Wilson R.K."/>
        </authorList>
    </citation>
    <scope>NUCLEOTIDE SEQUENCE [LARGE SCALE GENOMIC DNA]</scope>
    <source>
        <strain evidence="2 3">F0235</strain>
    </source>
</reference>
<protein>
    <submittedName>
        <fullName evidence="2">Flavin reductase</fullName>
    </submittedName>
</protein>
<dbReference type="eggNOG" id="COG0431">
    <property type="taxonomic scope" value="Bacteria"/>
</dbReference>
<dbReference type="RefSeq" id="WP_006062195.1">
    <property type="nucleotide sequence ID" value="NZ_KB290824.1"/>
</dbReference>
<dbReference type="PATRIC" id="fig|1035195.3.peg.2135"/>
<evidence type="ECO:0000259" key="1">
    <source>
        <dbReference type="Pfam" id="PF03358"/>
    </source>
</evidence>
<dbReference type="InterPro" id="IPR005025">
    <property type="entry name" value="FMN_Rdtase-like_dom"/>
</dbReference>
<gene>
    <name evidence="2" type="ORF">HMPREF9997_02390</name>
</gene>